<dbReference type="SUPFAM" id="SSF49590">
    <property type="entry name" value="PHL pollen allergen"/>
    <property type="match status" value="1"/>
</dbReference>
<feature type="compositionally biased region" description="Basic and acidic residues" evidence="6">
    <location>
        <begin position="774"/>
        <end position="800"/>
    </location>
</feature>
<evidence type="ECO:0000256" key="2">
    <source>
        <dbReference type="ARBA" id="ARBA00022729"/>
    </source>
</evidence>
<dbReference type="SMART" id="SM00494">
    <property type="entry name" value="ChtBD2"/>
    <property type="match status" value="5"/>
</dbReference>
<feature type="domain" description="Chitin-binding type-2" evidence="7">
    <location>
        <begin position="1441"/>
        <end position="1497"/>
    </location>
</feature>
<dbReference type="SUPFAM" id="SSF50685">
    <property type="entry name" value="Barwin-like endoglucanases"/>
    <property type="match status" value="1"/>
</dbReference>
<dbReference type="Gene3D" id="2.60.40.760">
    <property type="entry name" value="Expansin, cellulose-binding-like domain"/>
    <property type="match status" value="1"/>
</dbReference>
<evidence type="ECO:0000259" key="7">
    <source>
        <dbReference type="PROSITE" id="PS50940"/>
    </source>
</evidence>
<dbReference type="STRING" id="50429.A0A2B4RCQ2"/>
<dbReference type="EMBL" id="LSMT01000850">
    <property type="protein sequence ID" value="PFX14032.1"/>
    <property type="molecule type" value="Genomic_DNA"/>
</dbReference>
<dbReference type="PANTHER" id="PTHR23301">
    <property type="entry name" value="CHITIN BINDING PERITROPHIN-A"/>
    <property type="match status" value="1"/>
</dbReference>
<feature type="domain" description="Chitin-binding type-2" evidence="7">
    <location>
        <begin position="1222"/>
        <end position="1278"/>
    </location>
</feature>
<dbReference type="GO" id="GO:0005576">
    <property type="term" value="C:extracellular region"/>
    <property type="evidence" value="ECO:0007669"/>
    <property type="project" value="InterPro"/>
</dbReference>
<feature type="compositionally biased region" description="Polar residues" evidence="6">
    <location>
        <begin position="1402"/>
        <end position="1412"/>
    </location>
</feature>
<dbReference type="Gene3D" id="2.170.140.10">
    <property type="entry name" value="Chitin binding domain"/>
    <property type="match status" value="4"/>
</dbReference>
<dbReference type="InterPro" id="IPR002557">
    <property type="entry name" value="Chitin-bd_dom"/>
</dbReference>
<keyword evidence="5" id="KW-0325">Glycoprotein</keyword>
<dbReference type="Gene3D" id="3.20.20.80">
    <property type="entry name" value="Glycosidases"/>
    <property type="match status" value="1"/>
</dbReference>
<feature type="compositionally biased region" description="Polar residues" evidence="6">
    <location>
        <begin position="1372"/>
        <end position="1384"/>
    </location>
</feature>
<feature type="compositionally biased region" description="Polar residues" evidence="6">
    <location>
        <begin position="1013"/>
        <end position="1024"/>
    </location>
</feature>
<feature type="compositionally biased region" description="Basic and acidic residues" evidence="6">
    <location>
        <begin position="841"/>
        <end position="854"/>
    </location>
</feature>
<dbReference type="SUPFAM" id="SSF57625">
    <property type="entry name" value="Invertebrate chitin-binding proteins"/>
    <property type="match status" value="5"/>
</dbReference>
<keyword evidence="1" id="KW-0147">Chitin-binding</keyword>
<evidence type="ECO:0000256" key="6">
    <source>
        <dbReference type="SAM" id="MobiDB-lite"/>
    </source>
</evidence>
<feature type="compositionally biased region" description="Basic and acidic residues" evidence="6">
    <location>
        <begin position="470"/>
        <end position="488"/>
    </location>
</feature>
<evidence type="ECO:0000256" key="3">
    <source>
        <dbReference type="ARBA" id="ARBA00022737"/>
    </source>
</evidence>
<comment type="caution">
    <text evidence="8">The sequence shown here is derived from an EMBL/GenBank/DDBJ whole genome shotgun (WGS) entry which is preliminary data.</text>
</comment>
<dbReference type="GO" id="GO:0008061">
    <property type="term" value="F:chitin binding"/>
    <property type="evidence" value="ECO:0007669"/>
    <property type="project" value="UniProtKB-KW"/>
</dbReference>
<evidence type="ECO:0000256" key="5">
    <source>
        <dbReference type="ARBA" id="ARBA00023180"/>
    </source>
</evidence>
<sequence>MVNIMELVLNTGQCSSKSHMPFYWITQAKYADAGNNACSMDLPPSLTKTPGIVHVAASKHDFQGSLGCGVCLKIVGSGKPAAADLDGSPPVEGSLKGIIVDQDDSLKQGDLALLPPQTGSGLWEISFKAADCPSAQGPTGYIQFRFTGSNDMYFKLQAMNAKVPVAGIEAFERVKGKWFCLTRTTNNFFTNEGMGAVSFPLKVRLTSIMNEQLEATINALRNDKVISSDVQFSDTEVRGGSPEGIKCYGQGDRPSSPEGDEGFCVSKEDGIYADPKDETAFYVCQGEKATKKFCPTGLKFNPVISSCDVPEDVKFVGAEAESAGPFDSKEGNRWISLQEDGNLRVFSVGESEKPTKPDDKAISKVPQPHKLFSINIFNGVQIPGTNRNKSASSGRFQGHFQDNVVNITSEESTLPNGKAKNPELVPETKIKSKNNEGLQNASNPTIEDNNSVTVSPSQKLQPASNGKLSQKMDQKEWVSYEGKTKNSRDSAGITRLKNFSENHLSSNDLSHFSPTPHKLFAINIYGSHPQLLSVQHEMKTATENTLDREHTTEPVDQYRNTNSFTDHSQKVQVDSSEFHISEGEVLKNPGQLTTDINEKKTENANFGGETNTFSTNDSISSMPLHFKLKVNMDNSGKQPVINCTLSECLENDFAIQEDKTNTSKQPVNGSKPEPIVPQQKPGGENNYKLDDFRVMFKTGQPESMTQKQEVKESPALPRNLTKIILPPHLQNVTNLTQQKDSYQTPIQQLKVSAKQQNGGVLSLHHNDTISLETGKNRERGEVKTDDKTKTMKSGEIDKPDGITGVDQQASTTYEKNFSNSKGSLGGKYETAVTTDPNQEPDSEKVSDKFKEQKESSPNNNFQTNLKSDSVTKQLENANIKNPFLEQQPLGNHDFVQIQSHPQLKIILKNPGRILNPLNRRSDAKGHHIVKILKSLIDRPLELGSKRKEVVSMLSSIANKTVTGTARENIPEDDSRAVEDSGNIAQSMLEANKEYLDAIAMQGMVFSDGDPETENMTSMDGSINHSHGYRQQEYEASRWKSPHTEGQDSSTVTHEHSLDVTTHQDDSVHGEYLITRLQEDGGSGESVSGMGSSKDIGSGKPGRVSGSKVLHNSPDRMSATDGPNGASEMNAYRGGMRKPKVDSRLKSFCIGKSSGIYTNPFEQKSFIVCSNGVSEERECPGPLLFNPKEKMCDIPDQRSDPRTIKCYGQGPNLGKSNDETGDEAFCKDKLDGYYQDNRDCATFYQCTRGVTYRRRCGKGQVFNDILKSCDNPARFPCSQRSLISPPNADKFMSPAIPPPRMELNKHQPTPNFLQRVDQNFCVTKYDGFYEDPNNCTSFYQCLNGRATKRHCLKGMVFNALLKSCDTPQSFPCRTTEGTEVAQSESNEPEEKPTHRQGMDTGESLGSSNPVTDRNGNRPLTLVKPVKPAIKSDANTNEVIVDKEFCLERPNGNYADPYDCSGFYSCSLGETKRETCPRGLHYNYNTGECDWPFNVKCTPPPPYKPRIRKVSVYKPGNDKAMTIHGLITHIMAVAKRRTI</sequence>
<reference evidence="9" key="1">
    <citation type="journal article" date="2017" name="bioRxiv">
        <title>Comparative analysis of the genomes of Stylophora pistillata and Acropora digitifera provides evidence for extensive differences between species of corals.</title>
        <authorList>
            <person name="Voolstra C.R."/>
            <person name="Li Y."/>
            <person name="Liew Y.J."/>
            <person name="Baumgarten S."/>
            <person name="Zoccola D."/>
            <person name="Flot J.-F."/>
            <person name="Tambutte S."/>
            <person name="Allemand D."/>
            <person name="Aranda M."/>
        </authorList>
    </citation>
    <scope>NUCLEOTIDE SEQUENCE [LARGE SCALE GENOMIC DNA]</scope>
</reference>
<dbReference type="InterPro" id="IPR036508">
    <property type="entry name" value="Chitin-bd_dom_sf"/>
</dbReference>
<accession>A0A2B4RCQ2</accession>
<evidence type="ECO:0000256" key="4">
    <source>
        <dbReference type="ARBA" id="ARBA00023157"/>
    </source>
</evidence>
<feature type="compositionally biased region" description="Polar residues" evidence="6">
    <location>
        <begin position="855"/>
        <end position="866"/>
    </location>
</feature>
<feature type="compositionally biased region" description="Polar residues" evidence="6">
    <location>
        <begin position="805"/>
        <end position="822"/>
    </location>
</feature>
<keyword evidence="2" id="KW-0732">Signal</keyword>
<dbReference type="Pfam" id="PF01607">
    <property type="entry name" value="CBM_14"/>
    <property type="match status" value="5"/>
</dbReference>
<feature type="compositionally biased region" description="Basic and acidic residues" evidence="6">
    <location>
        <begin position="1387"/>
        <end position="1396"/>
    </location>
</feature>
<protein>
    <submittedName>
        <fullName evidence="8">Putative chitinase 3</fullName>
    </submittedName>
</protein>
<feature type="compositionally biased region" description="Polar residues" evidence="6">
    <location>
        <begin position="435"/>
        <end position="468"/>
    </location>
</feature>
<dbReference type="InterPro" id="IPR036749">
    <property type="entry name" value="Expansin_CBD_sf"/>
</dbReference>
<evidence type="ECO:0000256" key="1">
    <source>
        <dbReference type="ARBA" id="ARBA00022669"/>
    </source>
</evidence>
<gene>
    <name evidence="8" type="primary">Cht3</name>
    <name evidence="8" type="ORF">AWC38_SpisGene21840</name>
</gene>
<organism evidence="8 9">
    <name type="scientific">Stylophora pistillata</name>
    <name type="common">Smooth cauliflower coral</name>
    <dbReference type="NCBI Taxonomy" id="50429"/>
    <lineage>
        <taxon>Eukaryota</taxon>
        <taxon>Metazoa</taxon>
        <taxon>Cnidaria</taxon>
        <taxon>Anthozoa</taxon>
        <taxon>Hexacorallia</taxon>
        <taxon>Scleractinia</taxon>
        <taxon>Astrocoeniina</taxon>
        <taxon>Pocilloporidae</taxon>
        <taxon>Stylophora</taxon>
    </lineage>
</organism>
<feature type="compositionally biased region" description="Basic and acidic residues" evidence="6">
    <location>
        <begin position="1029"/>
        <end position="1045"/>
    </location>
</feature>
<feature type="region of interest" description="Disordered" evidence="6">
    <location>
        <begin position="433"/>
        <end position="488"/>
    </location>
</feature>
<dbReference type="PANTHER" id="PTHR23301:SF0">
    <property type="entry name" value="CHITIN-BINDING TYPE-2 DOMAIN-CONTAINING PROTEIN-RELATED"/>
    <property type="match status" value="1"/>
</dbReference>
<dbReference type="Proteomes" id="UP000225706">
    <property type="component" value="Unassembled WGS sequence"/>
</dbReference>
<feature type="domain" description="Chitin-binding type-2" evidence="7">
    <location>
        <begin position="261"/>
        <end position="317"/>
    </location>
</feature>
<feature type="region of interest" description="Disordered" evidence="6">
    <location>
        <begin position="660"/>
        <end position="685"/>
    </location>
</feature>
<keyword evidence="9" id="KW-1185">Reference proteome</keyword>
<feature type="region of interest" description="Disordered" evidence="6">
    <location>
        <begin position="1372"/>
        <end position="1419"/>
    </location>
</feature>
<evidence type="ECO:0000313" key="9">
    <source>
        <dbReference type="Proteomes" id="UP000225706"/>
    </source>
</evidence>
<name>A0A2B4RCQ2_STYPI</name>
<dbReference type="InterPro" id="IPR036908">
    <property type="entry name" value="RlpA-like_sf"/>
</dbReference>
<dbReference type="OrthoDB" id="5963713at2759"/>
<feature type="region of interest" description="Disordered" evidence="6">
    <location>
        <begin position="1077"/>
        <end position="1125"/>
    </location>
</feature>
<feature type="region of interest" description="Disordered" evidence="6">
    <location>
        <begin position="757"/>
        <end position="866"/>
    </location>
</feature>
<dbReference type="PROSITE" id="PS50940">
    <property type="entry name" value="CHIT_BIND_II"/>
    <property type="match status" value="5"/>
</dbReference>
<evidence type="ECO:0000313" key="8">
    <source>
        <dbReference type="EMBL" id="PFX14032.1"/>
    </source>
</evidence>
<keyword evidence="3" id="KW-0677">Repeat</keyword>
<feature type="region of interest" description="Disordered" evidence="6">
    <location>
        <begin position="1012"/>
        <end position="1052"/>
    </location>
</feature>
<keyword evidence="4" id="KW-1015">Disulfide bond</keyword>
<feature type="domain" description="Chitin-binding type-2" evidence="7">
    <location>
        <begin position="1317"/>
        <end position="1373"/>
    </location>
</feature>
<dbReference type="InterPro" id="IPR051940">
    <property type="entry name" value="Chitin_bind-dev_reg"/>
</dbReference>
<proteinExistence type="predicted"/>
<feature type="domain" description="Chitin-binding type-2" evidence="7">
    <location>
        <begin position="1145"/>
        <end position="1207"/>
    </location>
</feature>